<dbReference type="PANTHER" id="PTHR34597:SF3">
    <property type="entry name" value="OUTER MEMBRANE TRANSPORTER CDIB"/>
    <property type="match status" value="1"/>
</dbReference>
<feature type="chain" id="PRO_5010212892" evidence="4">
    <location>
        <begin position="29"/>
        <end position="570"/>
    </location>
</feature>
<name>A0A1H5MTU6_PSEDM</name>
<gene>
    <name evidence="8" type="ORF">SAMN04489800_2872</name>
</gene>
<accession>A0A1H5MTU6</accession>
<evidence type="ECO:0000259" key="6">
    <source>
        <dbReference type="Pfam" id="PF08479"/>
    </source>
</evidence>
<reference evidence="8" key="1">
    <citation type="submission" date="2016-10" db="EMBL/GenBank/DDBJ databases">
        <authorList>
            <person name="Varghese N."/>
            <person name="Submissions S."/>
        </authorList>
    </citation>
    <scope>NUCLEOTIDE SEQUENCE [LARGE SCALE GENOMIC DNA]</scope>
    <source>
        <strain evidence="8">LMG 25555</strain>
    </source>
</reference>
<dbReference type="Gene3D" id="3.10.20.310">
    <property type="entry name" value="membrane protein fhac"/>
    <property type="match status" value="1"/>
</dbReference>
<dbReference type="Pfam" id="PF17287">
    <property type="entry name" value="POTRA_3"/>
    <property type="match status" value="1"/>
</dbReference>
<feature type="domain" description="Haemolysin activator HlyB C-terminal" evidence="5">
    <location>
        <begin position="221"/>
        <end position="533"/>
    </location>
</feature>
<evidence type="ECO:0000256" key="3">
    <source>
        <dbReference type="ARBA" id="ARBA00023237"/>
    </source>
</evidence>
<dbReference type="PANTHER" id="PTHR34597">
    <property type="entry name" value="SLR1661 PROTEIN"/>
    <property type="match status" value="1"/>
</dbReference>
<dbReference type="GO" id="GO:0008320">
    <property type="term" value="F:protein transmembrane transporter activity"/>
    <property type="evidence" value="ECO:0007669"/>
    <property type="project" value="TreeGrafter"/>
</dbReference>
<protein>
    <submittedName>
        <fullName evidence="8">Hemolysin activation/secretion protein</fullName>
    </submittedName>
</protein>
<dbReference type="InterPro" id="IPR005565">
    <property type="entry name" value="Hemolysn_activator_HlyB_C"/>
</dbReference>
<dbReference type="GO" id="GO:0046819">
    <property type="term" value="P:protein secretion by the type V secretion system"/>
    <property type="evidence" value="ECO:0007669"/>
    <property type="project" value="TreeGrafter"/>
</dbReference>
<keyword evidence="1" id="KW-0472">Membrane</keyword>
<organism evidence="8 9">
    <name type="scientific">Pseudomonas deceptionensis</name>
    <dbReference type="NCBI Taxonomy" id="882211"/>
    <lineage>
        <taxon>Bacteria</taxon>
        <taxon>Pseudomonadati</taxon>
        <taxon>Pseudomonadota</taxon>
        <taxon>Gammaproteobacteria</taxon>
        <taxon>Pseudomonadales</taxon>
        <taxon>Pseudomonadaceae</taxon>
        <taxon>Pseudomonas</taxon>
    </lineage>
</organism>
<comment type="caution">
    <text evidence="8">The sequence shown here is derived from an EMBL/GenBank/DDBJ whole genome shotgun (WGS) entry which is preliminary data.</text>
</comment>
<evidence type="ECO:0000259" key="5">
    <source>
        <dbReference type="Pfam" id="PF03865"/>
    </source>
</evidence>
<feature type="domain" description="Polypeptide-transport-associated ShlB-type" evidence="6">
    <location>
        <begin position="87"/>
        <end position="162"/>
    </location>
</feature>
<dbReference type="Pfam" id="PF03865">
    <property type="entry name" value="ShlB"/>
    <property type="match status" value="1"/>
</dbReference>
<evidence type="ECO:0000313" key="8">
    <source>
        <dbReference type="EMBL" id="SEE92580.1"/>
    </source>
</evidence>
<keyword evidence="1" id="KW-1134">Transmembrane beta strand</keyword>
<feature type="signal peptide" evidence="4">
    <location>
        <begin position="1"/>
        <end position="28"/>
    </location>
</feature>
<evidence type="ECO:0000256" key="1">
    <source>
        <dbReference type="ARBA" id="ARBA00022452"/>
    </source>
</evidence>
<dbReference type="Pfam" id="PF08479">
    <property type="entry name" value="POTRA_2"/>
    <property type="match status" value="1"/>
</dbReference>
<dbReference type="RefSeq" id="WP_082136221.1">
    <property type="nucleotide sequence ID" value="NZ_FNUD01000002.1"/>
</dbReference>
<proteinExistence type="predicted"/>
<dbReference type="Proteomes" id="UP000183613">
    <property type="component" value="Unassembled WGS sequence"/>
</dbReference>
<evidence type="ECO:0000256" key="2">
    <source>
        <dbReference type="ARBA" id="ARBA00022692"/>
    </source>
</evidence>
<dbReference type="InterPro" id="IPR027282">
    <property type="entry name" value="TPS"/>
</dbReference>
<keyword evidence="2" id="KW-0812">Transmembrane</keyword>
<keyword evidence="9" id="KW-1185">Reference proteome</keyword>
<evidence type="ECO:0000256" key="4">
    <source>
        <dbReference type="SAM" id="SignalP"/>
    </source>
</evidence>
<dbReference type="InterPro" id="IPR035251">
    <property type="entry name" value="ShlB_POTRA"/>
</dbReference>
<dbReference type="PIRSF" id="PIRSF029745">
    <property type="entry name" value="FhaC"/>
    <property type="match status" value="1"/>
</dbReference>
<evidence type="ECO:0000259" key="7">
    <source>
        <dbReference type="Pfam" id="PF17287"/>
    </source>
</evidence>
<sequence>MALLLIRPRCFTSTRILCSLCLCLSVQAAAEGVQPGQEALRLQQQQQRAVQQLQLEQRRRQLQRSGSSVQSSAPPVPAITTQDVHCWPLQGVRLAGVTLFRPSALDARIKPLVAPCMGINRINHLLAEITRLYVEAGYIAARPYLNSTPSAGRPLEIRVDEGYVEAIELADQSLPLSLHTAFPSMLGAPLNLRDLEQGLDQLNRLRSMDVTADIVPGSEQGASRIILRSSVAESHWGLDLGLDNLGSAATGRDRDVIGLSLDSPLQLNDSLNLGFSETLNHGPRFSRSNSLFYSVPYGYWTLSAFASHIEYRSPIKLNTATLYGSGRTDQLSLRVDRVVWRDQGHQLSAHLQLTHKAVDTYLQKARLGIQSPTLTVAEAGFNLFWQDAAVWNMDVAYTHGLTWFGADRDSAQVQNNLPKAQFHAYRANLVQWRTGQFSGQPWQWQSQLTLQYSPDPLPAIEQLLGTDDSAVRGYRENSTSGAIGAVWRNTFYLPLRNDLPLSITPRIGLDNGWVKSEHGAAGKRLSGASVGFNVRWRHLQLDLDYQRNLNIPKGFSQEPHVWLARLSVQI</sequence>
<dbReference type="InterPro" id="IPR013686">
    <property type="entry name" value="Polypept-transport_assoc_ShlB"/>
</dbReference>
<dbReference type="InterPro" id="IPR051544">
    <property type="entry name" value="TPS_OM_transporter"/>
</dbReference>
<evidence type="ECO:0000313" key="9">
    <source>
        <dbReference type="Proteomes" id="UP000183613"/>
    </source>
</evidence>
<dbReference type="AlphaFoldDB" id="A0A1H5MTU6"/>
<dbReference type="OrthoDB" id="290122at2"/>
<keyword evidence="4" id="KW-0732">Signal</keyword>
<feature type="domain" description="ShlB POTRA" evidence="7">
    <location>
        <begin position="163"/>
        <end position="216"/>
    </location>
</feature>
<dbReference type="Gene3D" id="2.40.160.50">
    <property type="entry name" value="membrane protein fhac: a member of the omp85/tpsb transporter family"/>
    <property type="match status" value="1"/>
</dbReference>
<dbReference type="GO" id="GO:0098046">
    <property type="term" value="C:type V protein secretion system complex"/>
    <property type="evidence" value="ECO:0007669"/>
    <property type="project" value="TreeGrafter"/>
</dbReference>
<dbReference type="EMBL" id="FNUD01000002">
    <property type="protein sequence ID" value="SEE92580.1"/>
    <property type="molecule type" value="Genomic_DNA"/>
</dbReference>
<keyword evidence="3" id="KW-0998">Cell outer membrane</keyword>